<feature type="transmembrane region" description="Helical" evidence="6">
    <location>
        <begin position="12"/>
        <end position="45"/>
    </location>
</feature>
<accession>A0A7W8IQD7</accession>
<feature type="transmembrane region" description="Helical" evidence="6">
    <location>
        <begin position="186"/>
        <end position="207"/>
    </location>
</feature>
<dbReference type="InterPro" id="IPR002794">
    <property type="entry name" value="DUF92_TMEM19"/>
</dbReference>
<sequence length="265" mass="29090">MKRLWYAMNEWMYVAAVLTVAIGGFFVHSLSVSGAVATVFIGLAVAAGFSWKGLCLLGVFFVSSSFWSHFRHQQKQKLVEKVEKGAQRDYIQVLANGSIPAAISLLSLVFPSSLWQAMFIVSIAAANADTWASEIGSTSQQPPRLITTWKKVEPGTSGAVTLLGTFASFFGALVIAIASSQLWKDVPIFVVTIIGFLGSLFDTYFGAVWQAMYRCDVCGIETEKRAHCGKKTVRIKGVRFIDNNLVNWLSIACSSIVYFFVTKLQ</sequence>
<comment type="similarity">
    <text evidence="2">Belongs to the TMEM19 family.</text>
</comment>
<evidence type="ECO:0000256" key="4">
    <source>
        <dbReference type="ARBA" id="ARBA00022989"/>
    </source>
</evidence>
<feature type="transmembrane region" description="Helical" evidence="6">
    <location>
        <begin position="245"/>
        <end position="261"/>
    </location>
</feature>
<reference evidence="7 8" key="1">
    <citation type="submission" date="2020-08" db="EMBL/GenBank/DDBJ databases">
        <title>Genomic Encyclopedia of Type Strains, Phase IV (KMG-IV): sequencing the most valuable type-strain genomes for metagenomic binning, comparative biology and taxonomic classification.</title>
        <authorList>
            <person name="Goeker M."/>
        </authorList>
    </citation>
    <scope>NUCLEOTIDE SEQUENCE [LARGE SCALE GENOMIC DNA]</scope>
    <source>
        <strain evidence="7 8">DSM 16325</strain>
    </source>
</reference>
<name>A0A7W8IQD7_9BACL</name>
<dbReference type="PANTHER" id="PTHR13353:SF5">
    <property type="entry name" value="TRANSMEMBRANE PROTEIN 19"/>
    <property type="match status" value="1"/>
</dbReference>
<feature type="transmembrane region" description="Helical" evidence="6">
    <location>
        <begin position="51"/>
        <end position="70"/>
    </location>
</feature>
<evidence type="ECO:0000256" key="1">
    <source>
        <dbReference type="ARBA" id="ARBA00004141"/>
    </source>
</evidence>
<gene>
    <name evidence="7" type="ORF">HNQ34_001806</name>
</gene>
<evidence type="ECO:0000256" key="6">
    <source>
        <dbReference type="SAM" id="Phobius"/>
    </source>
</evidence>
<dbReference type="RefSeq" id="WP_246363991.1">
    <property type="nucleotide sequence ID" value="NZ_JACHEP010000008.1"/>
</dbReference>
<dbReference type="Proteomes" id="UP000520011">
    <property type="component" value="Unassembled WGS sequence"/>
</dbReference>
<comment type="subcellular location">
    <subcellularLocation>
        <location evidence="1">Membrane</location>
        <topology evidence="1">Multi-pass membrane protein</topology>
    </subcellularLocation>
</comment>
<dbReference type="PANTHER" id="PTHR13353">
    <property type="entry name" value="TRANSMEMBRANE PROTEIN 19"/>
    <property type="match status" value="1"/>
</dbReference>
<proteinExistence type="inferred from homology"/>
<organism evidence="7 8">
    <name type="scientific">Anoxybacteroides tepidamans</name>
    <dbReference type="NCBI Taxonomy" id="265948"/>
    <lineage>
        <taxon>Bacteria</taxon>
        <taxon>Bacillati</taxon>
        <taxon>Bacillota</taxon>
        <taxon>Bacilli</taxon>
        <taxon>Bacillales</taxon>
        <taxon>Anoxybacillaceae</taxon>
        <taxon>Anoxybacteroides</taxon>
    </lineage>
</organism>
<evidence type="ECO:0000313" key="8">
    <source>
        <dbReference type="Proteomes" id="UP000520011"/>
    </source>
</evidence>
<feature type="transmembrane region" description="Helical" evidence="6">
    <location>
        <begin position="159"/>
        <end position="179"/>
    </location>
</feature>
<evidence type="ECO:0000313" key="7">
    <source>
        <dbReference type="EMBL" id="MBB5324708.1"/>
    </source>
</evidence>
<keyword evidence="3 6" id="KW-0812">Transmembrane</keyword>
<keyword evidence="8" id="KW-1185">Reference proteome</keyword>
<keyword evidence="4 6" id="KW-1133">Transmembrane helix</keyword>
<dbReference type="EMBL" id="JACHEP010000008">
    <property type="protein sequence ID" value="MBB5324708.1"/>
    <property type="molecule type" value="Genomic_DNA"/>
</dbReference>
<keyword evidence="5 6" id="KW-0472">Membrane</keyword>
<comment type="caution">
    <text evidence="7">The sequence shown here is derived from an EMBL/GenBank/DDBJ whole genome shotgun (WGS) entry which is preliminary data.</text>
</comment>
<protein>
    <submittedName>
        <fullName evidence="7">Uncharacterized protein (TIGR00297 family)</fullName>
    </submittedName>
</protein>
<evidence type="ECO:0000256" key="3">
    <source>
        <dbReference type="ARBA" id="ARBA00022692"/>
    </source>
</evidence>
<evidence type="ECO:0000256" key="2">
    <source>
        <dbReference type="ARBA" id="ARBA00009012"/>
    </source>
</evidence>
<dbReference type="GO" id="GO:0016020">
    <property type="term" value="C:membrane"/>
    <property type="evidence" value="ECO:0007669"/>
    <property type="project" value="UniProtKB-SubCell"/>
</dbReference>
<evidence type="ECO:0000256" key="5">
    <source>
        <dbReference type="ARBA" id="ARBA00023136"/>
    </source>
</evidence>
<dbReference type="Pfam" id="PF01940">
    <property type="entry name" value="DUF92"/>
    <property type="match status" value="1"/>
</dbReference>
<dbReference type="AlphaFoldDB" id="A0A7W8IQD7"/>